<feature type="non-terminal residue" evidence="1">
    <location>
        <position position="50"/>
    </location>
</feature>
<reference evidence="1" key="1">
    <citation type="submission" date="2021-06" db="EMBL/GenBank/DDBJ databases">
        <authorList>
            <person name="Kallberg Y."/>
            <person name="Tangrot J."/>
            <person name="Rosling A."/>
        </authorList>
    </citation>
    <scope>NUCLEOTIDE SEQUENCE</scope>
    <source>
        <strain evidence="1">MA461A</strain>
    </source>
</reference>
<feature type="non-terminal residue" evidence="1">
    <location>
        <position position="1"/>
    </location>
</feature>
<accession>A0ACA9SFJ6</accession>
<gene>
    <name evidence="1" type="ORF">RPERSI_LOCUS30621</name>
</gene>
<protein>
    <submittedName>
        <fullName evidence="1">672_t:CDS:1</fullName>
    </submittedName>
</protein>
<dbReference type="Proteomes" id="UP000789920">
    <property type="component" value="Unassembled WGS sequence"/>
</dbReference>
<keyword evidence="2" id="KW-1185">Reference proteome</keyword>
<proteinExistence type="predicted"/>
<name>A0ACA9SFJ6_9GLOM</name>
<evidence type="ECO:0000313" key="1">
    <source>
        <dbReference type="EMBL" id="CAG8838297.1"/>
    </source>
</evidence>
<comment type="caution">
    <text evidence="1">The sequence shown here is derived from an EMBL/GenBank/DDBJ whole genome shotgun (WGS) entry which is preliminary data.</text>
</comment>
<evidence type="ECO:0000313" key="2">
    <source>
        <dbReference type="Proteomes" id="UP000789920"/>
    </source>
</evidence>
<sequence length="50" mass="5786">KLTETELCEIVNLISINNFIVSKEEENDDNDIYDIDQNSSIRTTLILEDI</sequence>
<dbReference type="EMBL" id="CAJVQC010120120">
    <property type="protein sequence ID" value="CAG8838297.1"/>
    <property type="molecule type" value="Genomic_DNA"/>
</dbReference>
<organism evidence="1 2">
    <name type="scientific">Racocetra persica</name>
    <dbReference type="NCBI Taxonomy" id="160502"/>
    <lineage>
        <taxon>Eukaryota</taxon>
        <taxon>Fungi</taxon>
        <taxon>Fungi incertae sedis</taxon>
        <taxon>Mucoromycota</taxon>
        <taxon>Glomeromycotina</taxon>
        <taxon>Glomeromycetes</taxon>
        <taxon>Diversisporales</taxon>
        <taxon>Gigasporaceae</taxon>
        <taxon>Racocetra</taxon>
    </lineage>
</organism>